<name>A0AAD5KIH1_9FUNG</name>
<organism evidence="2 3">
    <name type="scientific">Phascolomyces articulosus</name>
    <dbReference type="NCBI Taxonomy" id="60185"/>
    <lineage>
        <taxon>Eukaryota</taxon>
        <taxon>Fungi</taxon>
        <taxon>Fungi incertae sedis</taxon>
        <taxon>Mucoromycota</taxon>
        <taxon>Mucoromycotina</taxon>
        <taxon>Mucoromycetes</taxon>
        <taxon>Mucorales</taxon>
        <taxon>Lichtheimiaceae</taxon>
        <taxon>Phascolomyces</taxon>
    </lineage>
</organism>
<keyword evidence="1" id="KW-0472">Membrane</keyword>
<dbReference type="Proteomes" id="UP001209540">
    <property type="component" value="Unassembled WGS sequence"/>
</dbReference>
<dbReference type="AlphaFoldDB" id="A0AAD5KIH1"/>
<dbReference type="Gene3D" id="1.20.1250.20">
    <property type="entry name" value="MFS general substrate transporter like domains"/>
    <property type="match status" value="1"/>
</dbReference>
<feature type="transmembrane region" description="Helical" evidence="1">
    <location>
        <begin position="24"/>
        <end position="43"/>
    </location>
</feature>
<feature type="transmembrane region" description="Helical" evidence="1">
    <location>
        <begin position="55"/>
        <end position="78"/>
    </location>
</feature>
<evidence type="ECO:0000256" key="1">
    <source>
        <dbReference type="SAM" id="Phobius"/>
    </source>
</evidence>
<evidence type="ECO:0000313" key="2">
    <source>
        <dbReference type="EMBL" id="KAI9271833.1"/>
    </source>
</evidence>
<gene>
    <name evidence="2" type="ORF">BDA99DRAFT_534303</name>
</gene>
<keyword evidence="1" id="KW-0812">Transmembrane</keyword>
<keyword evidence="3" id="KW-1185">Reference proteome</keyword>
<comment type="caution">
    <text evidence="2">The sequence shown here is derived from an EMBL/GenBank/DDBJ whole genome shotgun (WGS) entry which is preliminary data.</text>
</comment>
<reference evidence="2" key="2">
    <citation type="submission" date="2023-02" db="EMBL/GenBank/DDBJ databases">
        <authorList>
            <consortium name="DOE Joint Genome Institute"/>
            <person name="Mondo S.J."/>
            <person name="Chang Y."/>
            <person name="Wang Y."/>
            <person name="Ahrendt S."/>
            <person name="Andreopoulos W."/>
            <person name="Barry K."/>
            <person name="Beard J."/>
            <person name="Benny G.L."/>
            <person name="Blankenship S."/>
            <person name="Bonito G."/>
            <person name="Cuomo C."/>
            <person name="Desiro A."/>
            <person name="Gervers K.A."/>
            <person name="Hundley H."/>
            <person name="Kuo A."/>
            <person name="LaButti K."/>
            <person name="Lang B.F."/>
            <person name="Lipzen A."/>
            <person name="O'Donnell K."/>
            <person name="Pangilinan J."/>
            <person name="Reynolds N."/>
            <person name="Sandor L."/>
            <person name="Smith M.W."/>
            <person name="Tsang A."/>
            <person name="Grigoriev I.V."/>
            <person name="Stajich J.E."/>
            <person name="Spatafora J.W."/>
        </authorList>
    </citation>
    <scope>NUCLEOTIDE SEQUENCE</scope>
    <source>
        <strain evidence="2">RSA 2281</strain>
    </source>
</reference>
<feature type="transmembrane region" description="Helical" evidence="1">
    <location>
        <begin position="163"/>
        <end position="184"/>
    </location>
</feature>
<dbReference type="InterPro" id="IPR036259">
    <property type="entry name" value="MFS_trans_sf"/>
</dbReference>
<keyword evidence="1" id="KW-1133">Transmembrane helix</keyword>
<feature type="transmembrane region" description="Helical" evidence="1">
    <location>
        <begin position="84"/>
        <end position="108"/>
    </location>
</feature>
<sequence>MPHKKRTIILKAYHSDYFDQSKLFLLRVQVYNIQFMILPLLLGKSCWLKKTTANAHTILYIIFVADKIGSLNTLIIYNTLSGCAAVFICVFAYNYIPLLVFSVVYGLFESVYYTLLSPVVARVVGTQSLLPYGNIFIALLASPACFGPSIASAIELKSNLQPFFTYELFLGIPLFISVIPILYLKLRITHTLVSSKI</sequence>
<proteinExistence type="predicted"/>
<accession>A0AAD5KIH1</accession>
<dbReference type="EMBL" id="JAIXMP010000006">
    <property type="protein sequence ID" value="KAI9271833.1"/>
    <property type="molecule type" value="Genomic_DNA"/>
</dbReference>
<reference evidence="2" key="1">
    <citation type="journal article" date="2022" name="IScience">
        <title>Evolution of zygomycete secretomes and the origins of terrestrial fungal ecologies.</title>
        <authorList>
            <person name="Chang Y."/>
            <person name="Wang Y."/>
            <person name="Mondo S."/>
            <person name="Ahrendt S."/>
            <person name="Andreopoulos W."/>
            <person name="Barry K."/>
            <person name="Beard J."/>
            <person name="Benny G.L."/>
            <person name="Blankenship S."/>
            <person name="Bonito G."/>
            <person name="Cuomo C."/>
            <person name="Desiro A."/>
            <person name="Gervers K.A."/>
            <person name="Hundley H."/>
            <person name="Kuo A."/>
            <person name="LaButti K."/>
            <person name="Lang B.F."/>
            <person name="Lipzen A."/>
            <person name="O'Donnell K."/>
            <person name="Pangilinan J."/>
            <person name="Reynolds N."/>
            <person name="Sandor L."/>
            <person name="Smith M.E."/>
            <person name="Tsang A."/>
            <person name="Grigoriev I.V."/>
            <person name="Stajich J.E."/>
            <person name="Spatafora J.W."/>
        </authorList>
    </citation>
    <scope>NUCLEOTIDE SEQUENCE</scope>
    <source>
        <strain evidence="2">RSA 2281</strain>
    </source>
</reference>
<feature type="transmembrane region" description="Helical" evidence="1">
    <location>
        <begin position="129"/>
        <end position="151"/>
    </location>
</feature>
<evidence type="ECO:0000313" key="3">
    <source>
        <dbReference type="Proteomes" id="UP001209540"/>
    </source>
</evidence>
<protein>
    <submittedName>
        <fullName evidence="2">Uncharacterized protein</fullName>
    </submittedName>
</protein>
<dbReference type="SUPFAM" id="SSF103473">
    <property type="entry name" value="MFS general substrate transporter"/>
    <property type="match status" value="1"/>
</dbReference>